<gene>
    <name evidence="2" type="ORF">Nkreftii_003051</name>
</gene>
<dbReference type="EMBL" id="CP047423">
    <property type="protein sequence ID" value="QPD05277.1"/>
    <property type="molecule type" value="Genomic_DNA"/>
</dbReference>
<protein>
    <submittedName>
        <fullName evidence="2">Uncharacterized protein</fullName>
    </submittedName>
</protein>
<evidence type="ECO:0000313" key="3">
    <source>
        <dbReference type="Proteomes" id="UP000593737"/>
    </source>
</evidence>
<organism evidence="2 3">
    <name type="scientific">Candidatus Nitrospira kreftii</name>
    <dbReference type="NCBI Taxonomy" id="2652173"/>
    <lineage>
        <taxon>Bacteria</taxon>
        <taxon>Pseudomonadati</taxon>
        <taxon>Nitrospirota</taxon>
        <taxon>Nitrospiria</taxon>
        <taxon>Nitrospirales</taxon>
        <taxon>Nitrospiraceae</taxon>
        <taxon>Nitrospira</taxon>
    </lineage>
</organism>
<dbReference type="Proteomes" id="UP000593737">
    <property type="component" value="Chromosome"/>
</dbReference>
<sequence>MRALPPQSLHLRLRTVVGADKRPPTDQGECHQNLDADYEDAGLKAGERYGS</sequence>
<accession>A0A7S8FG87</accession>
<dbReference type="AlphaFoldDB" id="A0A7S8FG87"/>
<evidence type="ECO:0000256" key="1">
    <source>
        <dbReference type="SAM" id="MobiDB-lite"/>
    </source>
</evidence>
<reference evidence="2 3" key="1">
    <citation type="journal article" date="2020" name="ISME J.">
        <title>Enrichment and physiological characterization of a novel comammox Nitrospira indicates ammonium inhibition of complete nitrification.</title>
        <authorList>
            <person name="Sakoula D."/>
            <person name="Koch H."/>
            <person name="Frank J."/>
            <person name="Jetten M.S.M."/>
            <person name="van Kessel M.A.H.J."/>
            <person name="Lucker S."/>
        </authorList>
    </citation>
    <scope>NUCLEOTIDE SEQUENCE [LARGE SCALE GENOMIC DNA]</scope>
    <source>
        <strain evidence="2">Comreactor17</strain>
    </source>
</reference>
<feature type="compositionally biased region" description="Basic and acidic residues" evidence="1">
    <location>
        <begin position="41"/>
        <end position="51"/>
    </location>
</feature>
<evidence type="ECO:0000313" key="2">
    <source>
        <dbReference type="EMBL" id="QPD05277.1"/>
    </source>
</evidence>
<name>A0A7S8FG87_9BACT</name>
<feature type="compositionally biased region" description="Basic and acidic residues" evidence="1">
    <location>
        <begin position="19"/>
        <end position="34"/>
    </location>
</feature>
<feature type="region of interest" description="Disordered" evidence="1">
    <location>
        <begin position="1"/>
        <end position="51"/>
    </location>
</feature>
<proteinExistence type="predicted"/>
<dbReference type="KEGG" id="nkf:Nkreftii_003051"/>